<organism evidence="1 2">
    <name type="scientific">Serratia symbiotica str. Tucson</name>
    <dbReference type="NCBI Taxonomy" id="914128"/>
    <lineage>
        <taxon>Bacteria</taxon>
        <taxon>Pseudomonadati</taxon>
        <taxon>Pseudomonadota</taxon>
        <taxon>Gammaproteobacteria</taxon>
        <taxon>Enterobacterales</taxon>
        <taxon>Yersiniaceae</taxon>
        <taxon>Serratia</taxon>
        <taxon>Serratia symbiotica</taxon>
    </lineage>
</organism>
<keyword evidence="2" id="KW-1185">Reference proteome</keyword>
<dbReference type="Proteomes" id="UP000013568">
    <property type="component" value="Unassembled WGS sequence"/>
</dbReference>
<evidence type="ECO:0000313" key="1">
    <source>
        <dbReference type="EMBL" id="EFW12997.1"/>
    </source>
</evidence>
<name>E9CK85_9GAMM</name>
<sequence length="11" mass="1160">MCAQNTCSSDT</sequence>
<gene>
    <name evidence="1" type="ORF">SSYM_0428</name>
</gene>
<reference evidence="2" key="1">
    <citation type="journal article" date="2011" name="Genome Biol. Evol.">
        <title>Massive genomic decay in Serratia symbiotica, a recently evolved symbiont of aphids.</title>
        <authorList>
            <person name="Burke G.R."/>
            <person name="Moran N.A."/>
        </authorList>
    </citation>
    <scope>NUCLEOTIDE SEQUENCE [LARGE SCALE GENOMIC DNA]</scope>
    <source>
        <strain evidence="2">Tucson</strain>
    </source>
</reference>
<feature type="non-terminal residue" evidence="1">
    <location>
        <position position="11"/>
    </location>
</feature>
<dbReference type="HOGENOM" id="CLU_3437565_0_0_6"/>
<accession>E9CK85</accession>
<protein>
    <submittedName>
        <fullName evidence="1">Putative AHL-dependent transcriptional regulator</fullName>
    </submittedName>
</protein>
<dbReference type="EMBL" id="GL636100">
    <property type="protein sequence ID" value="EFW12997.1"/>
    <property type="molecule type" value="Genomic_DNA"/>
</dbReference>
<evidence type="ECO:0000313" key="2">
    <source>
        <dbReference type="Proteomes" id="UP000013568"/>
    </source>
</evidence>
<proteinExistence type="predicted"/>